<evidence type="ECO:0000256" key="3">
    <source>
        <dbReference type="RuleBase" id="RU000363"/>
    </source>
</evidence>
<keyword evidence="2" id="KW-0560">Oxidoreductase</keyword>
<evidence type="ECO:0000313" key="4">
    <source>
        <dbReference type="EMBL" id="KAK6496141.1"/>
    </source>
</evidence>
<evidence type="ECO:0000313" key="5">
    <source>
        <dbReference type="Proteomes" id="UP001370758"/>
    </source>
</evidence>
<dbReference type="SUPFAM" id="SSF51735">
    <property type="entry name" value="NAD(P)-binding Rossmann-fold domains"/>
    <property type="match status" value="1"/>
</dbReference>
<comment type="similarity">
    <text evidence="1 3">Belongs to the short-chain dehydrogenases/reductases (SDR) family.</text>
</comment>
<gene>
    <name evidence="4" type="ORF">TWF481_002166</name>
</gene>
<dbReference type="InterPro" id="IPR036291">
    <property type="entry name" value="NAD(P)-bd_dom_sf"/>
</dbReference>
<dbReference type="PRINTS" id="PR00080">
    <property type="entry name" value="SDRFAMILY"/>
</dbReference>
<sequence>MSNALWNHTTTSDEVAEALSSHIRGKTILVTGISPDGLGLDFCRAIAPHTPALLILAARNPSKISESLSYLSNLFPSLPLKTLVIDLTSPSSVRAAAEEINTSVGKIDVLVNNAAMHAHTLTRGENGIETSFATNHLGHFLFTNLLLNKGGAMEGGGRVVNVTSNSFRKGGIIWDDPNFLKTPFGEGWGAYSQSKTANVLFTTALAEKFGSRKVYSYSLHPGLINTAMAKKMDMDDYATKFNVTLHWKSFAQGTATHVVAAFDPAIEPQNGGFLTDCQIKPITGDEAAWATGSENWERLWKLSEELVGEEFS</sequence>
<dbReference type="InterPro" id="IPR002347">
    <property type="entry name" value="SDR_fam"/>
</dbReference>
<dbReference type="PANTHER" id="PTHR24320">
    <property type="entry name" value="RETINOL DEHYDROGENASE"/>
    <property type="match status" value="1"/>
</dbReference>
<proteinExistence type="inferred from homology"/>
<dbReference type="EMBL" id="JAVHJL010000011">
    <property type="protein sequence ID" value="KAK6496141.1"/>
    <property type="molecule type" value="Genomic_DNA"/>
</dbReference>
<keyword evidence="5" id="KW-1185">Reference proteome</keyword>
<comment type="caution">
    <text evidence="4">The sequence shown here is derived from an EMBL/GenBank/DDBJ whole genome shotgun (WGS) entry which is preliminary data.</text>
</comment>
<dbReference type="Proteomes" id="UP001370758">
    <property type="component" value="Unassembled WGS sequence"/>
</dbReference>
<accession>A0AAV9VSE6</accession>
<organism evidence="4 5">
    <name type="scientific">Arthrobotrys musiformis</name>
    <dbReference type="NCBI Taxonomy" id="47236"/>
    <lineage>
        <taxon>Eukaryota</taxon>
        <taxon>Fungi</taxon>
        <taxon>Dikarya</taxon>
        <taxon>Ascomycota</taxon>
        <taxon>Pezizomycotina</taxon>
        <taxon>Orbiliomycetes</taxon>
        <taxon>Orbiliales</taxon>
        <taxon>Orbiliaceae</taxon>
        <taxon>Arthrobotrys</taxon>
    </lineage>
</organism>
<reference evidence="4 5" key="1">
    <citation type="submission" date="2023-08" db="EMBL/GenBank/DDBJ databases">
        <authorList>
            <person name="Palmer J.M."/>
        </authorList>
    </citation>
    <scope>NUCLEOTIDE SEQUENCE [LARGE SCALE GENOMIC DNA]</scope>
    <source>
        <strain evidence="4 5">TWF481</strain>
    </source>
</reference>
<evidence type="ECO:0000256" key="1">
    <source>
        <dbReference type="ARBA" id="ARBA00006484"/>
    </source>
</evidence>
<dbReference type="PANTHER" id="PTHR24320:SF283">
    <property type="entry name" value="RETINOL DEHYDROGENASE 11"/>
    <property type="match status" value="1"/>
</dbReference>
<name>A0AAV9VSE6_9PEZI</name>
<dbReference type="Gene3D" id="3.40.50.720">
    <property type="entry name" value="NAD(P)-binding Rossmann-like Domain"/>
    <property type="match status" value="1"/>
</dbReference>
<dbReference type="Pfam" id="PF00106">
    <property type="entry name" value="adh_short"/>
    <property type="match status" value="1"/>
</dbReference>
<evidence type="ECO:0000256" key="2">
    <source>
        <dbReference type="ARBA" id="ARBA00023002"/>
    </source>
</evidence>
<dbReference type="PRINTS" id="PR00081">
    <property type="entry name" value="GDHRDH"/>
</dbReference>
<dbReference type="GO" id="GO:0016491">
    <property type="term" value="F:oxidoreductase activity"/>
    <property type="evidence" value="ECO:0007669"/>
    <property type="project" value="UniProtKB-KW"/>
</dbReference>
<protein>
    <submittedName>
        <fullName evidence="4">Uncharacterized protein</fullName>
    </submittedName>
</protein>
<dbReference type="AlphaFoldDB" id="A0AAV9VSE6"/>